<dbReference type="Proteomes" id="UP000249645">
    <property type="component" value="Unassembled WGS sequence"/>
</dbReference>
<proteinExistence type="predicted"/>
<keyword evidence="2" id="KW-0812">Transmembrane</keyword>
<evidence type="ECO:0008006" key="5">
    <source>
        <dbReference type="Google" id="ProtNLM"/>
    </source>
</evidence>
<dbReference type="EMBL" id="QFOI01000025">
    <property type="protein sequence ID" value="PZP51642.1"/>
    <property type="molecule type" value="Genomic_DNA"/>
</dbReference>
<keyword evidence="2" id="KW-1133">Transmembrane helix</keyword>
<evidence type="ECO:0000313" key="3">
    <source>
        <dbReference type="EMBL" id="PZP51642.1"/>
    </source>
</evidence>
<feature type="compositionally biased region" description="Polar residues" evidence="1">
    <location>
        <begin position="327"/>
        <end position="337"/>
    </location>
</feature>
<organism evidence="3 4">
    <name type="scientific">Pseudopedobacter saltans</name>
    <dbReference type="NCBI Taxonomy" id="151895"/>
    <lineage>
        <taxon>Bacteria</taxon>
        <taxon>Pseudomonadati</taxon>
        <taxon>Bacteroidota</taxon>
        <taxon>Sphingobacteriia</taxon>
        <taxon>Sphingobacteriales</taxon>
        <taxon>Sphingobacteriaceae</taxon>
        <taxon>Pseudopedobacter</taxon>
    </lineage>
</organism>
<dbReference type="AlphaFoldDB" id="A0A2W5H867"/>
<feature type="region of interest" description="Disordered" evidence="1">
    <location>
        <begin position="327"/>
        <end position="354"/>
    </location>
</feature>
<keyword evidence="2" id="KW-0472">Membrane</keyword>
<evidence type="ECO:0000313" key="4">
    <source>
        <dbReference type="Proteomes" id="UP000249645"/>
    </source>
</evidence>
<evidence type="ECO:0000256" key="1">
    <source>
        <dbReference type="SAM" id="MobiDB-lite"/>
    </source>
</evidence>
<comment type="caution">
    <text evidence="3">The sequence shown here is derived from an EMBL/GenBank/DDBJ whole genome shotgun (WGS) entry which is preliminary data.</text>
</comment>
<protein>
    <recommendedName>
        <fullName evidence="5">GYF domain-containing protein</fullName>
    </recommendedName>
</protein>
<accession>A0A2W5H867</accession>
<feature type="region of interest" description="Disordered" evidence="1">
    <location>
        <begin position="91"/>
        <end position="198"/>
    </location>
</feature>
<feature type="transmembrane region" description="Helical" evidence="2">
    <location>
        <begin position="221"/>
        <end position="241"/>
    </location>
</feature>
<gene>
    <name evidence="3" type="ORF">DI598_02755</name>
</gene>
<name>A0A2W5H867_9SPHI</name>
<feature type="region of interest" description="Disordered" evidence="1">
    <location>
        <begin position="56"/>
        <end position="76"/>
    </location>
</feature>
<evidence type="ECO:0000256" key="2">
    <source>
        <dbReference type="SAM" id="Phobius"/>
    </source>
</evidence>
<reference evidence="3 4" key="1">
    <citation type="submission" date="2017-11" db="EMBL/GenBank/DDBJ databases">
        <title>Infants hospitalized years apart are colonized by the same room-sourced microbial strains.</title>
        <authorList>
            <person name="Brooks B."/>
            <person name="Olm M.R."/>
            <person name="Firek B.A."/>
            <person name="Baker R."/>
            <person name="Thomas B.C."/>
            <person name="Morowitz M.J."/>
            <person name="Banfield J.F."/>
        </authorList>
    </citation>
    <scope>NUCLEOTIDE SEQUENCE [LARGE SCALE GENOMIC DNA]</scope>
    <source>
        <strain evidence="3">S2_009_000_R2_76</strain>
    </source>
</reference>
<sequence>MNFYRVLRDNKEIGPYSLDEIRKIGLRSSDLVWIDGQSAAWRFPDEVPGLLNLIETPNPKAEDGDQNSNALSTKPKKRYRLTADHRMVEITDEEAASSDIPRISEQPPAPKIEIRQPNLNERLSEKKDDIVPFEDLPFSKKKPADDNSFPLEPELSSTNKIFETEEFKDSPFSKNEDAELPSTLPLEPELDPSQKKPSTTEFVDMENEEEMKNGKPSNSGAFVLVGLLFLVAIVFFGYQWYKDQQAPSIPGAQSDSLSQNNDSTVVDGPNGFASSKSIAMNDDTLGQQQRLADRRVSDSLKKLEIAKAKLAAREKAKVDSLQNAMAAQNIDNTQDNIEPQPPKPKPVKDSAKDTKVNKIRTTEEIAKYVRVGVVQPKSQNNGVAGVKLVVHNINNRNLAKVHINVMYYDNSGNIIQKADIIAPNISVGNSVTVPVADNNSAAYVSYKVTGLLGDHVNLQAGK</sequence>
<feature type="compositionally biased region" description="Basic and acidic residues" evidence="1">
    <location>
        <begin position="162"/>
        <end position="177"/>
    </location>
</feature>